<organism evidence="2 3">
    <name type="scientific">Campylobacter concisus UNSW2</name>
    <dbReference type="NCBI Taxonomy" id="1242965"/>
    <lineage>
        <taxon>Bacteria</taxon>
        <taxon>Pseudomonadati</taxon>
        <taxon>Campylobacterota</taxon>
        <taxon>Epsilonproteobacteria</taxon>
        <taxon>Campylobacterales</taxon>
        <taxon>Campylobacteraceae</taxon>
        <taxon>Campylobacter</taxon>
    </lineage>
</organism>
<comment type="caution">
    <text evidence="2">The sequence shown here is derived from an EMBL/GenBank/DDBJ whole genome shotgun (WGS) entry which is preliminary data.</text>
</comment>
<dbReference type="PATRIC" id="fig|1242965.3.peg.1807"/>
<dbReference type="EMBL" id="ANNJ01000020">
    <property type="protein sequence ID" value="ERJ31030.1"/>
    <property type="molecule type" value="Genomic_DNA"/>
</dbReference>
<reference evidence="2 3" key="1">
    <citation type="journal article" date="2013" name="BMC Genomics">
        <title>Comparative genomics of Campylobacter concisus isolates reveals genetic diversity and provides insights into disease association.</title>
        <authorList>
            <person name="Deshpande N.P."/>
            <person name="Kaakoush N.O."/>
            <person name="Wilkins M.R."/>
            <person name="Mitchell H.M."/>
        </authorList>
    </citation>
    <scope>NUCLEOTIDE SEQUENCE [LARGE SCALE GENOMIC DNA]</scope>
    <source>
        <strain evidence="2 3">UNSW2</strain>
    </source>
</reference>
<feature type="compositionally biased region" description="Acidic residues" evidence="1">
    <location>
        <begin position="1"/>
        <end position="11"/>
    </location>
</feature>
<feature type="region of interest" description="Disordered" evidence="1">
    <location>
        <begin position="1"/>
        <end position="50"/>
    </location>
</feature>
<feature type="compositionally biased region" description="Basic and acidic residues" evidence="1">
    <location>
        <begin position="28"/>
        <end position="37"/>
    </location>
</feature>
<evidence type="ECO:0000256" key="1">
    <source>
        <dbReference type="SAM" id="MobiDB-lite"/>
    </source>
</evidence>
<name>U2FL03_9BACT</name>
<dbReference type="AlphaFoldDB" id="U2FL03"/>
<dbReference type="Proteomes" id="UP000016625">
    <property type="component" value="Unassembled WGS sequence"/>
</dbReference>
<accession>U2FL03</accession>
<dbReference type="RefSeq" id="WP_021093358.1">
    <property type="nucleotide sequence ID" value="NZ_ANNJ01000020.1"/>
</dbReference>
<evidence type="ECO:0000313" key="3">
    <source>
        <dbReference type="Proteomes" id="UP000016625"/>
    </source>
</evidence>
<sequence length="167" mass="18644">MDEIYDQDLDTAEVVQPETKEAQASQKDSQKPQEVSEAKAPAAPDNDVKLSKEEYSDFKRMQQATQLSQMQADFRKSYPDFDMQKITDKILEIDEKNPGAGDALLNPVGIENVYLKYFHGKAASRDDDEFDIARGTGGGVGTKELISKINKGEASDSERQALYARLF</sequence>
<proteinExistence type="predicted"/>
<gene>
    <name evidence="2" type="ORF">UNSW2_992</name>
</gene>
<protein>
    <submittedName>
        <fullName evidence="2">Uncharacterized protein</fullName>
    </submittedName>
</protein>
<evidence type="ECO:0000313" key="2">
    <source>
        <dbReference type="EMBL" id="ERJ31030.1"/>
    </source>
</evidence>